<proteinExistence type="predicted"/>
<dbReference type="STRING" id="341036.SAMN05660649_01965"/>
<sequence>MGKVKLLYDVIMTMKEKESVKGNLKVEGSKDQVKIFNLNNTFEKNMTEGWIKAKISLETDCAGKKVKHESNTEFDLTGFPGCQRHGLMHRGVFHHWHDRHSHHGYQDGMKCGGIKGKLNKLAIMVSMLNSMKIEAQEDKSTLISLDFNDIPGDMKTILQEKLQQHRMHHNHCSHGAFKEFSGMEIGNTRLTIRVNKNNEVEKVLLNAEGQAKDESGAPHPLNLQVELSLTW</sequence>
<dbReference type="AlphaFoldDB" id="A0A1I2STZ5"/>
<keyword evidence="2" id="KW-1185">Reference proteome</keyword>
<name>A0A1I2STZ5_9FIRM</name>
<gene>
    <name evidence="1" type="ORF">SAMN05660649_01965</name>
</gene>
<accession>A0A1I2STZ5</accession>
<dbReference type="EMBL" id="FOOX01000006">
    <property type="protein sequence ID" value="SFG55349.1"/>
    <property type="molecule type" value="Genomic_DNA"/>
</dbReference>
<dbReference type="Proteomes" id="UP000199337">
    <property type="component" value="Unassembled WGS sequence"/>
</dbReference>
<evidence type="ECO:0000313" key="1">
    <source>
        <dbReference type="EMBL" id="SFG55349.1"/>
    </source>
</evidence>
<dbReference type="OrthoDB" id="1898447at2"/>
<organism evidence="1 2">
    <name type="scientific">Desulfotruncus arcticus DSM 17038</name>
    <dbReference type="NCBI Taxonomy" id="1121424"/>
    <lineage>
        <taxon>Bacteria</taxon>
        <taxon>Bacillati</taxon>
        <taxon>Bacillota</taxon>
        <taxon>Clostridia</taxon>
        <taxon>Eubacteriales</taxon>
        <taxon>Desulfallaceae</taxon>
        <taxon>Desulfotruncus</taxon>
    </lineage>
</organism>
<reference evidence="2" key="1">
    <citation type="submission" date="2016-10" db="EMBL/GenBank/DDBJ databases">
        <authorList>
            <person name="Varghese N."/>
            <person name="Submissions S."/>
        </authorList>
    </citation>
    <scope>NUCLEOTIDE SEQUENCE [LARGE SCALE GENOMIC DNA]</scope>
    <source>
        <strain evidence="2">DSM 17038</strain>
    </source>
</reference>
<evidence type="ECO:0000313" key="2">
    <source>
        <dbReference type="Proteomes" id="UP000199337"/>
    </source>
</evidence>
<protein>
    <submittedName>
        <fullName evidence="1">Uncharacterized protein</fullName>
    </submittedName>
</protein>
<dbReference type="RefSeq" id="WP_092471138.1">
    <property type="nucleotide sequence ID" value="NZ_FOOX01000006.1"/>
</dbReference>